<evidence type="ECO:0000313" key="2">
    <source>
        <dbReference type="Proteomes" id="UP000035170"/>
    </source>
</evidence>
<sequence>MCGYEGGIVRSTSVMFGMPNIDRGLRTVDRLQGSGSGETARGGRRWNPRAKSMCGYEGEIVWSTSVMFGMPNIDRGLRTAERLQGSGSGETARGGRRWNPRAKSMCGYEGGIVPSTSVMFGMPNIDGGLRAVDRRQRSGAANRRGEFDAGIPRAKSLCGYEGGIVPSTSAMFGMPNIDGGLRAVDRQQRSGAANRRGELDAGIPRAKSLCGVEGRID</sequence>
<comment type="caution">
    <text evidence="1">The sequence shown here is derived from an EMBL/GenBank/DDBJ whole genome shotgun (WGS) entry which is preliminary data.</text>
</comment>
<dbReference type="PATRIC" id="fig|34073.19.peg.6342"/>
<dbReference type="AlphaFoldDB" id="A0A0H2LQT9"/>
<keyword evidence="2" id="KW-1185">Reference proteome</keyword>
<dbReference type="EMBL" id="JZWI01000046">
    <property type="protein sequence ID" value="KLN52678.1"/>
    <property type="molecule type" value="Genomic_DNA"/>
</dbReference>
<protein>
    <submittedName>
        <fullName evidence="1">YdjC-like protein</fullName>
    </submittedName>
</protein>
<proteinExistence type="predicted"/>
<organism evidence="1 2">
    <name type="scientific">Variovorax paradoxus</name>
    <dbReference type="NCBI Taxonomy" id="34073"/>
    <lineage>
        <taxon>Bacteria</taxon>
        <taxon>Pseudomonadati</taxon>
        <taxon>Pseudomonadota</taxon>
        <taxon>Betaproteobacteria</taxon>
        <taxon>Burkholderiales</taxon>
        <taxon>Comamonadaceae</taxon>
        <taxon>Variovorax</taxon>
    </lineage>
</organism>
<gene>
    <name evidence="1" type="ORF">VPARA_61710</name>
</gene>
<name>A0A0H2LQT9_VARPD</name>
<dbReference type="Proteomes" id="UP000035170">
    <property type="component" value="Unassembled WGS sequence"/>
</dbReference>
<reference evidence="1 2" key="1">
    <citation type="submission" date="2015-03" db="EMBL/GenBank/DDBJ databases">
        <title>Genome sequence of Variovorax paradoxus TBEA6.</title>
        <authorList>
            <person name="Poehlein A."/>
            <person name="Schuldes J."/>
            <person name="Wuebbeler J.H."/>
            <person name="Hiessl S."/>
            <person name="Steinbuechel A."/>
            <person name="Daniel R."/>
        </authorList>
    </citation>
    <scope>NUCLEOTIDE SEQUENCE [LARGE SCALE GENOMIC DNA]</scope>
    <source>
        <strain evidence="1 2">TBEA6</strain>
    </source>
</reference>
<accession>A0A0H2LQT9</accession>
<evidence type="ECO:0000313" key="1">
    <source>
        <dbReference type="EMBL" id="KLN52678.1"/>
    </source>
</evidence>